<dbReference type="Gene3D" id="3.40.50.10320">
    <property type="entry name" value="LmbE-like"/>
    <property type="match status" value="1"/>
</dbReference>
<evidence type="ECO:0000313" key="2">
    <source>
        <dbReference type="Proteomes" id="UP001203338"/>
    </source>
</evidence>
<organism evidence="1 2">
    <name type="scientific">Parendozoicomonas callyspongiae</name>
    <dbReference type="NCBI Taxonomy" id="2942213"/>
    <lineage>
        <taxon>Bacteria</taxon>
        <taxon>Pseudomonadati</taxon>
        <taxon>Pseudomonadota</taxon>
        <taxon>Gammaproteobacteria</taxon>
        <taxon>Oceanospirillales</taxon>
        <taxon>Endozoicomonadaceae</taxon>
        <taxon>Parendozoicomonas</taxon>
    </lineage>
</organism>
<comment type="caution">
    <text evidence="1">The sequence shown here is derived from an EMBL/GenBank/DDBJ whole genome shotgun (WGS) entry which is preliminary data.</text>
</comment>
<dbReference type="PANTHER" id="PTHR12993">
    <property type="entry name" value="N-ACETYLGLUCOSAMINYL-PHOSPHATIDYLINOSITOL DE-N-ACETYLASE-RELATED"/>
    <property type="match status" value="1"/>
</dbReference>
<dbReference type="Proteomes" id="UP001203338">
    <property type="component" value="Unassembled WGS sequence"/>
</dbReference>
<dbReference type="InterPro" id="IPR024078">
    <property type="entry name" value="LmbE-like_dom_sf"/>
</dbReference>
<proteinExistence type="predicted"/>
<dbReference type="EMBL" id="JAMFLX010000042">
    <property type="protein sequence ID" value="MCL6272032.1"/>
    <property type="molecule type" value="Genomic_DNA"/>
</dbReference>
<dbReference type="InterPro" id="IPR003737">
    <property type="entry name" value="GlcNAc_PI_deacetylase-related"/>
</dbReference>
<sequence length="220" mass="25357">MKVLVVAPHPDDETLGCGGTILKHLELGDDVTWLVFSRMSPDNYSAQSINKRNIELEKVKEIYSGIKLIKLDFNTTELDRYTDGEVVGAFSKVLNKERSEHIYLPYYNDVHTDHHKVFTACSTAIKNFRYGFVKKIFMYETLSETNFLNKPQIGSFYPNSYSNITAYLDLKIRVMKVYESEIQDHPFPRSEEAIKALALLRGSECGVEYAESFMILKETW</sequence>
<protein>
    <submittedName>
        <fullName evidence="1">PIG-L family deacetylase</fullName>
    </submittedName>
</protein>
<keyword evidence="2" id="KW-1185">Reference proteome</keyword>
<gene>
    <name evidence="1" type="ORF">M3P05_19095</name>
</gene>
<reference evidence="1 2" key="1">
    <citation type="submission" date="2022-05" db="EMBL/GenBank/DDBJ databases">
        <authorList>
            <person name="Park J.-S."/>
        </authorList>
    </citation>
    <scope>NUCLEOTIDE SEQUENCE [LARGE SCALE GENOMIC DNA]</scope>
    <source>
        <strain evidence="1 2">2012CJ34-2</strain>
    </source>
</reference>
<dbReference type="PANTHER" id="PTHR12993:SF30">
    <property type="entry name" value="N-ACETYL-ALPHA-D-GLUCOSAMINYL L-MALATE DEACETYLASE 1"/>
    <property type="match status" value="1"/>
</dbReference>
<dbReference type="RefSeq" id="WP_249701710.1">
    <property type="nucleotide sequence ID" value="NZ_JAMFLX010000042.1"/>
</dbReference>
<evidence type="ECO:0000313" key="1">
    <source>
        <dbReference type="EMBL" id="MCL6272032.1"/>
    </source>
</evidence>
<dbReference type="Pfam" id="PF02585">
    <property type="entry name" value="PIG-L"/>
    <property type="match status" value="1"/>
</dbReference>
<accession>A0ABT0PMR9</accession>
<name>A0ABT0PMR9_9GAMM</name>
<dbReference type="SUPFAM" id="SSF102588">
    <property type="entry name" value="LmbE-like"/>
    <property type="match status" value="1"/>
</dbReference>